<dbReference type="EMBL" id="JAGIZQ010000001">
    <property type="protein sequence ID" value="KAH6649405.1"/>
    <property type="molecule type" value="Genomic_DNA"/>
</dbReference>
<protein>
    <submittedName>
        <fullName evidence="1">Pyridoxal phosphate-dependent transferase</fullName>
    </submittedName>
</protein>
<reference evidence="1 2" key="1">
    <citation type="journal article" date="2021" name="Nat. Commun.">
        <title>Genetic determinants of endophytism in the Arabidopsis root mycobiome.</title>
        <authorList>
            <person name="Mesny F."/>
            <person name="Miyauchi S."/>
            <person name="Thiergart T."/>
            <person name="Pickel B."/>
            <person name="Atanasova L."/>
            <person name="Karlsson M."/>
            <person name="Huettel B."/>
            <person name="Barry K.W."/>
            <person name="Haridas S."/>
            <person name="Chen C."/>
            <person name="Bauer D."/>
            <person name="Andreopoulos W."/>
            <person name="Pangilinan J."/>
            <person name="LaButti K."/>
            <person name="Riley R."/>
            <person name="Lipzen A."/>
            <person name="Clum A."/>
            <person name="Drula E."/>
            <person name="Henrissat B."/>
            <person name="Kohler A."/>
            <person name="Grigoriev I.V."/>
            <person name="Martin F.M."/>
            <person name="Hacquard S."/>
        </authorList>
    </citation>
    <scope>NUCLEOTIDE SEQUENCE [LARGE SCALE GENOMIC DNA]</scope>
    <source>
        <strain evidence="1 2">MPI-SDFR-AT-0079</strain>
    </source>
</reference>
<organism evidence="1 2">
    <name type="scientific">Chaetomium tenue</name>
    <dbReference type="NCBI Taxonomy" id="1854479"/>
    <lineage>
        <taxon>Eukaryota</taxon>
        <taxon>Fungi</taxon>
        <taxon>Dikarya</taxon>
        <taxon>Ascomycota</taxon>
        <taxon>Pezizomycotina</taxon>
        <taxon>Sordariomycetes</taxon>
        <taxon>Sordariomycetidae</taxon>
        <taxon>Sordariales</taxon>
        <taxon>Chaetomiaceae</taxon>
        <taxon>Chaetomium</taxon>
    </lineage>
</organism>
<evidence type="ECO:0000313" key="2">
    <source>
        <dbReference type="Proteomes" id="UP000724584"/>
    </source>
</evidence>
<keyword evidence="2" id="KW-1185">Reference proteome</keyword>
<evidence type="ECO:0000313" key="1">
    <source>
        <dbReference type="EMBL" id="KAH6649405.1"/>
    </source>
</evidence>
<sequence length="468" mass="50549">MSKKALNNALDNVLASLLDRRRARNQLRSLTTVPDGTVDFSSNDYLSLSSQPAVQEAFLTRLQGAVSPTTAGHNNRPSSLLGSGGSRLLDGNSPFAESLERMLADIHGAPAALLFNSAMDANVGLFSCVPQPGDVIIHDILIHASVHDGMRLSRASKRIPFAHSRIWDAPGDSSASSIAKSLEAVLRGLLQEPDGSQFESGKRNVFIAVEGVYSMDGDVAPLVDIVECVERYLSQGNGYIIVDEAHSAGIFGDRGQGLVSELGLEKRVWARVLGFGKAVGCAGGMVLCSPTTRSYLINYARTLIYTTAMAFPSLASIEAAYSFLAAGQAKQLQSHLDVLVQGTHKLLLVVCARHRPPPELLRVSPGKPRSPVIPVLTSRPRDLAKYCQLKGYMVRPIVAPTVPRGEERIRICLHAKNSMVEVEGLIKAMEEWLLKALDRGDESEGRVAIETDEGQPSTHDRATREAKI</sequence>
<accession>A0ACB7PM59</accession>
<name>A0ACB7PM59_9PEZI</name>
<keyword evidence="1" id="KW-0808">Transferase</keyword>
<dbReference type="Proteomes" id="UP000724584">
    <property type="component" value="Unassembled WGS sequence"/>
</dbReference>
<comment type="caution">
    <text evidence="1">The sequence shown here is derived from an EMBL/GenBank/DDBJ whole genome shotgun (WGS) entry which is preliminary data.</text>
</comment>
<proteinExistence type="predicted"/>
<gene>
    <name evidence="1" type="ORF">F5144DRAFT_552895</name>
</gene>